<evidence type="ECO:0000313" key="4">
    <source>
        <dbReference type="Proteomes" id="UP000229371"/>
    </source>
</evidence>
<dbReference type="GO" id="GO:0045333">
    <property type="term" value="P:cellular respiration"/>
    <property type="evidence" value="ECO:0007669"/>
    <property type="project" value="UniProtKB-ARBA"/>
</dbReference>
<dbReference type="GO" id="GO:0030976">
    <property type="term" value="F:thiamine pyrophosphate binding"/>
    <property type="evidence" value="ECO:0007669"/>
    <property type="project" value="InterPro"/>
</dbReference>
<dbReference type="PANTHER" id="PTHR48084:SF4">
    <property type="entry name" value="2-OXOGLUTARATE OXIDOREDUCTASE SUBUNIT KORB"/>
    <property type="match status" value="1"/>
</dbReference>
<dbReference type="PANTHER" id="PTHR48084">
    <property type="entry name" value="2-OXOGLUTARATE OXIDOREDUCTASE SUBUNIT KORB-RELATED"/>
    <property type="match status" value="1"/>
</dbReference>
<dbReference type="InterPro" id="IPR029061">
    <property type="entry name" value="THDP-binding"/>
</dbReference>
<dbReference type="InterPro" id="IPR051457">
    <property type="entry name" value="2-oxoacid:Fd_oxidoreductase"/>
</dbReference>
<dbReference type="GO" id="GO:0016625">
    <property type="term" value="F:oxidoreductase activity, acting on the aldehyde or oxo group of donors, iron-sulfur protein as acceptor"/>
    <property type="evidence" value="ECO:0007669"/>
    <property type="project" value="UniProtKB-ARBA"/>
</dbReference>
<evidence type="ECO:0000259" key="2">
    <source>
        <dbReference type="Pfam" id="PF02775"/>
    </source>
</evidence>
<feature type="domain" description="Thiamine pyrophosphate enzyme TPP-binding" evidence="2">
    <location>
        <begin position="4"/>
        <end position="58"/>
    </location>
</feature>
<keyword evidence="1" id="KW-0560">Oxidoreductase</keyword>
<dbReference type="Proteomes" id="UP000229371">
    <property type="component" value="Unassembled WGS sequence"/>
</dbReference>
<gene>
    <name evidence="3" type="ORF">COY61_01600</name>
</gene>
<reference evidence="4" key="1">
    <citation type="submission" date="2017-09" db="EMBL/GenBank/DDBJ databases">
        <title>Depth-based differentiation of microbial function through sediment-hosted aquifers and enrichment of novel symbionts in the deep terrestrial subsurface.</title>
        <authorList>
            <person name="Probst A.J."/>
            <person name="Ladd B."/>
            <person name="Jarett J.K."/>
            <person name="Geller-Mcgrath D.E."/>
            <person name="Sieber C.M.K."/>
            <person name="Emerson J.B."/>
            <person name="Anantharaman K."/>
            <person name="Thomas B.C."/>
            <person name="Malmstrom R."/>
            <person name="Stieglmeier M."/>
            <person name="Klingl A."/>
            <person name="Woyke T."/>
            <person name="Ryan C.M."/>
            <person name="Banfield J.F."/>
        </authorList>
    </citation>
    <scope>NUCLEOTIDE SEQUENCE [LARGE SCALE GENOMIC DNA]</scope>
</reference>
<protein>
    <submittedName>
        <fullName evidence="3">2-oxoglutarate synthase</fullName>
    </submittedName>
</protein>
<dbReference type="AlphaFoldDB" id="A0A2M7RMT3"/>
<sequence length="124" mass="14194">YVNKSQVFGEQDEPLNPIKLALASGASFIARCNAKDINHTSEVLEKAMKHKGFSFVEIIQDCLIFNLEINNKDSLMYKIQDNKDKAKAEKLADEWDYNSKKGKIPLGIIFQENKPTLYEKLSKR</sequence>
<dbReference type="Pfam" id="PF02775">
    <property type="entry name" value="TPP_enzyme_C"/>
    <property type="match status" value="1"/>
</dbReference>
<name>A0A2M7RMT3_9BACT</name>
<dbReference type="SUPFAM" id="SSF52518">
    <property type="entry name" value="Thiamin diphosphate-binding fold (THDP-binding)"/>
    <property type="match status" value="1"/>
</dbReference>
<dbReference type="InterPro" id="IPR011766">
    <property type="entry name" value="TPP_enzyme_TPP-bd"/>
</dbReference>
<comment type="caution">
    <text evidence="3">The sequence shown here is derived from an EMBL/GenBank/DDBJ whole genome shotgun (WGS) entry which is preliminary data.</text>
</comment>
<proteinExistence type="predicted"/>
<dbReference type="Gene3D" id="3.40.50.970">
    <property type="match status" value="1"/>
</dbReference>
<accession>A0A2M7RMT3</accession>
<dbReference type="EMBL" id="PFMI01000042">
    <property type="protein sequence ID" value="PIZ00788.1"/>
    <property type="molecule type" value="Genomic_DNA"/>
</dbReference>
<evidence type="ECO:0000313" key="3">
    <source>
        <dbReference type="EMBL" id="PIZ00788.1"/>
    </source>
</evidence>
<evidence type="ECO:0000256" key="1">
    <source>
        <dbReference type="ARBA" id="ARBA00023002"/>
    </source>
</evidence>
<organism evidence="3 4">
    <name type="scientific">bacterium (Candidatus Gribaldobacteria) CG_4_10_14_0_8_um_filter_33_9</name>
    <dbReference type="NCBI Taxonomy" id="2014266"/>
    <lineage>
        <taxon>Bacteria</taxon>
        <taxon>Candidatus Gribaldobacteria</taxon>
    </lineage>
</organism>
<feature type="non-terminal residue" evidence="3">
    <location>
        <position position="1"/>
    </location>
</feature>